<gene>
    <name evidence="1" type="ORF">MELIAE_LOCUS4703</name>
</gene>
<dbReference type="PANTHER" id="PTHR31424:SF3">
    <property type="entry name" value="RING-TYPE DOMAIN-CONTAINING PROTEIN"/>
    <property type="match status" value="1"/>
</dbReference>
<accession>A0A9P0B0X1</accession>
<dbReference type="OrthoDB" id="6767500at2759"/>
<evidence type="ECO:0000313" key="1">
    <source>
        <dbReference type="EMBL" id="CAH0552491.1"/>
    </source>
</evidence>
<proteinExistence type="predicted"/>
<organism evidence="1 2">
    <name type="scientific">Brassicogethes aeneus</name>
    <name type="common">Rape pollen beetle</name>
    <name type="synonym">Meligethes aeneus</name>
    <dbReference type="NCBI Taxonomy" id="1431903"/>
    <lineage>
        <taxon>Eukaryota</taxon>
        <taxon>Metazoa</taxon>
        <taxon>Ecdysozoa</taxon>
        <taxon>Arthropoda</taxon>
        <taxon>Hexapoda</taxon>
        <taxon>Insecta</taxon>
        <taxon>Pterygota</taxon>
        <taxon>Neoptera</taxon>
        <taxon>Endopterygota</taxon>
        <taxon>Coleoptera</taxon>
        <taxon>Polyphaga</taxon>
        <taxon>Cucujiformia</taxon>
        <taxon>Nitidulidae</taxon>
        <taxon>Meligethinae</taxon>
        <taxon>Brassicogethes</taxon>
    </lineage>
</organism>
<dbReference type="Proteomes" id="UP001154078">
    <property type="component" value="Chromosome 3"/>
</dbReference>
<evidence type="ECO:0000313" key="2">
    <source>
        <dbReference type="Proteomes" id="UP001154078"/>
    </source>
</evidence>
<protein>
    <submittedName>
        <fullName evidence="1">Uncharacterized protein</fullName>
    </submittedName>
</protein>
<dbReference type="PANTHER" id="PTHR31424">
    <property type="entry name" value="PROTEIN CBG23806"/>
    <property type="match status" value="1"/>
</dbReference>
<dbReference type="EMBL" id="OV121134">
    <property type="protein sequence ID" value="CAH0552491.1"/>
    <property type="molecule type" value="Genomic_DNA"/>
</dbReference>
<name>A0A9P0B0X1_BRAAE</name>
<sequence length="661" mass="75260">MPNYADILLPKVTRSENSIDCNCYICLRARCINHSKNQFVLGQKRNLNNNIDKLNGLYGSSTQKINYTKTVNKPNVKRSAKKVIKLCEKCFQKIGNGLNHSCAHTCEPQTHTIRQNVMKLVNELPDKQKEHVASSILKDISNKVVGDSMRLSTGGRGKTIYFKTNEPNDKILFSTGDLDSFHVNSAVSTNHMRKMSSFIRKTAGRKSVPVKYEQHIRDRSHLLDTFYQKGLFEFETADGNYQTRPVVWANVNELLEEVLKERNLIGYYVVKVMADGGQGFFKVSMSIIPDSENGTVEDYSDSLSNEDIIYNISSKKRKFNQEKLGYKSTSVKKLIMICIVPDIKETYNNIKFLFDLVKLNEVSFKFVSDFKLLLIINGQQTATSMFPCPYCSISLKDLRNFHKIADCQILGHDKSKSLKTYGDLKQDCAKYVSLGKSKKMSKESHSVINEPIFYEDKDVKVLEKCYIPELHLLQGFVNHLFWNGLVLVLGREKALIWPLKLKIISKNYHGEIFEGNACRKLLKEADALCDKIIYENVGILALVPFISAFKAMNKMVNLCFSTERRGSIDALDKIIEELKKALLATGVSITLKIHVLLEHVKPTLSLLKNSEGLGKWSEQAGESVHREFLSFWEKHKINLINDPSYSQRLKAATVQFSSFHI</sequence>
<keyword evidence="2" id="KW-1185">Reference proteome</keyword>
<reference evidence="1" key="1">
    <citation type="submission" date="2021-12" db="EMBL/GenBank/DDBJ databases">
        <authorList>
            <person name="King R."/>
        </authorList>
    </citation>
    <scope>NUCLEOTIDE SEQUENCE</scope>
</reference>
<dbReference type="AlphaFoldDB" id="A0A9P0B0X1"/>